<comment type="caution">
    <text evidence="3">The sequence shown here is derived from an EMBL/GenBank/DDBJ whole genome shotgun (WGS) entry which is preliminary data.</text>
</comment>
<keyword evidence="1" id="KW-0812">Transmembrane</keyword>
<organism evidence="3 4">
    <name type="scientific">Lysobacter arvi</name>
    <dbReference type="NCBI Taxonomy" id="3038776"/>
    <lineage>
        <taxon>Bacteria</taxon>
        <taxon>Pseudomonadati</taxon>
        <taxon>Pseudomonadota</taxon>
        <taxon>Gammaproteobacteria</taxon>
        <taxon>Lysobacterales</taxon>
        <taxon>Lysobacteraceae</taxon>
        <taxon>Lysobacter</taxon>
    </lineage>
</organism>
<dbReference type="Pfam" id="PF13464">
    <property type="entry name" value="RodZ_C"/>
    <property type="match status" value="1"/>
</dbReference>
<dbReference type="PANTHER" id="PTHR34475">
    <property type="match status" value="1"/>
</dbReference>
<evidence type="ECO:0000313" key="4">
    <source>
        <dbReference type="Proteomes" id="UP001233535"/>
    </source>
</evidence>
<dbReference type="Pfam" id="PF13413">
    <property type="entry name" value="HTH_25"/>
    <property type="match status" value="1"/>
</dbReference>
<reference evidence="3 4" key="1">
    <citation type="submission" date="2023-04" db="EMBL/GenBank/DDBJ databases">
        <title>Lysobacter sp. strain UC isolated from soil sample.</title>
        <authorList>
            <person name="Choksket S."/>
            <person name="Harshvardhan F."/>
            <person name="Rana R."/>
            <person name="Patil P.B."/>
            <person name="Korpole S."/>
        </authorList>
    </citation>
    <scope>NUCLEOTIDE SEQUENCE [LARGE SCALE GENOMIC DNA]</scope>
    <source>
        <strain evidence="3 4">UC</strain>
    </source>
</reference>
<feature type="transmembrane region" description="Helical" evidence="1">
    <location>
        <begin position="111"/>
        <end position="128"/>
    </location>
</feature>
<keyword evidence="1" id="KW-1133">Transmembrane helix</keyword>
<dbReference type="SUPFAM" id="SSF47413">
    <property type="entry name" value="lambda repressor-like DNA-binding domains"/>
    <property type="match status" value="1"/>
</dbReference>
<accession>A0ABU1CAH1</accession>
<dbReference type="PANTHER" id="PTHR34475:SF1">
    <property type="entry name" value="CYTOSKELETON PROTEIN RODZ"/>
    <property type="match status" value="1"/>
</dbReference>
<protein>
    <submittedName>
        <fullName evidence="3">DUF4115 domain-containing protein</fullName>
    </submittedName>
</protein>
<dbReference type="InterPro" id="IPR010982">
    <property type="entry name" value="Lambda_DNA-bd_dom_sf"/>
</dbReference>
<dbReference type="RefSeq" id="WP_309261360.1">
    <property type="nucleotide sequence ID" value="NZ_JARUHG010000001.1"/>
</dbReference>
<evidence type="ECO:0000313" key="3">
    <source>
        <dbReference type="EMBL" id="MDR0182203.1"/>
    </source>
</evidence>
<dbReference type="EMBL" id="JARUHG010000001">
    <property type="protein sequence ID" value="MDR0182203.1"/>
    <property type="molecule type" value="Genomic_DNA"/>
</dbReference>
<name>A0ABU1CAH1_9GAMM</name>
<evidence type="ECO:0000256" key="1">
    <source>
        <dbReference type="SAM" id="Phobius"/>
    </source>
</evidence>
<evidence type="ECO:0000259" key="2">
    <source>
        <dbReference type="PROSITE" id="PS50943"/>
    </source>
</evidence>
<dbReference type="PROSITE" id="PS50943">
    <property type="entry name" value="HTH_CROC1"/>
    <property type="match status" value="1"/>
</dbReference>
<keyword evidence="4" id="KW-1185">Reference proteome</keyword>
<dbReference type="InterPro" id="IPR050400">
    <property type="entry name" value="Bact_Cytoskel_RodZ"/>
</dbReference>
<gene>
    <name evidence="3" type="ORF">P8609_04360</name>
</gene>
<keyword evidence="1" id="KW-0472">Membrane</keyword>
<proteinExistence type="predicted"/>
<dbReference type="InterPro" id="IPR025194">
    <property type="entry name" value="RodZ-like_C"/>
</dbReference>
<dbReference type="InterPro" id="IPR001387">
    <property type="entry name" value="Cro/C1-type_HTH"/>
</dbReference>
<feature type="domain" description="HTH cro/C1-type" evidence="2">
    <location>
        <begin position="18"/>
        <end position="79"/>
    </location>
</feature>
<dbReference type="SMART" id="SM00530">
    <property type="entry name" value="HTH_XRE"/>
    <property type="match status" value="1"/>
</dbReference>
<dbReference type="Gene3D" id="1.10.260.40">
    <property type="entry name" value="lambda repressor-like DNA-binding domains"/>
    <property type="match status" value="1"/>
</dbReference>
<dbReference type="Proteomes" id="UP001233535">
    <property type="component" value="Unassembled WGS sequence"/>
</dbReference>
<dbReference type="CDD" id="cd00093">
    <property type="entry name" value="HTH_XRE"/>
    <property type="match status" value="1"/>
</dbReference>
<sequence>MNSNQLAPETGASIGVRLKQAREAAGLSQEDVAVSLKIPVKGIRQLESGDSSQLGAPVFVRGQLRSYARLLGVQFDEELGQGARPIAPSELVSHTHTPRYRRVFEQATRRAIYIVLTAAIAVPIWMASRELKKDDAKVESLDVATVPAAPSSTVRPAPAEPVHRTPLVASMATLPAPTAAQQALQPALSLTFIGNSWVEVRGTDGRVIESGELGSGQQRSYAAGEVSRVVLGNSSAVEVRNAGRTVDLTPFSRANVARFTLSSDGSLTPGD</sequence>